<feature type="region of interest" description="Disordered" evidence="6">
    <location>
        <begin position="236"/>
        <end position="260"/>
    </location>
</feature>
<keyword evidence="5" id="KW-0539">Nucleus</keyword>
<keyword evidence="4" id="KW-0804">Transcription</keyword>
<dbReference type="InterPro" id="IPR036291">
    <property type="entry name" value="NAD(P)-bd_dom_sf"/>
</dbReference>
<evidence type="ECO:0000259" key="7">
    <source>
        <dbReference type="PROSITE" id="PS50048"/>
    </source>
</evidence>
<dbReference type="Proteomes" id="UP000248817">
    <property type="component" value="Unassembled WGS sequence"/>
</dbReference>
<dbReference type="PROSITE" id="PS00463">
    <property type="entry name" value="ZN2_CY6_FUNGAL_1"/>
    <property type="match status" value="1"/>
</dbReference>
<dbReference type="InterPro" id="IPR001138">
    <property type="entry name" value="Zn2Cys6_DnaBD"/>
</dbReference>
<dbReference type="GO" id="GO:0008270">
    <property type="term" value="F:zinc ion binding"/>
    <property type="evidence" value="ECO:0007669"/>
    <property type="project" value="InterPro"/>
</dbReference>
<feature type="compositionally biased region" description="Polar residues" evidence="6">
    <location>
        <begin position="125"/>
        <end position="154"/>
    </location>
</feature>
<feature type="compositionally biased region" description="Basic residues" evidence="6">
    <location>
        <begin position="11"/>
        <end position="22"/>
    </location>
</feature>
<accession>A0A2V5J9I8</accession>
<proteinExistence type="predicted"/>
<dbReference type="PANTHER" id="PTHR37534">
    <property type="entry name" value="TRANSCRIPTIONAL ACTIVATOR PROTEIN UGA3"/>
    <property type="match status" value="1"/>
</dbReference>
<dbReference type="PANTHER" id="PTHR37534:SF3">
    <property type="entry name" value="ZN(II)2CYS6 TRANSCRIPTION FACTOR (EUROFUNG)"/>
    <property type="match status" value="1"/>
</dbReference>
<evidence type="ECO:0000256" key="3">
    <source>
        <dbReference type="ARBA" id="ARBA00023125"/>
    </source>
</evidence>
<keyword evidence="9" id="KW-1185">Reference proteome</keyword>
<organism evidence="8 9">
    <name type="scientific">Aspergillus indologenus CBS 114.80</name>
    <dbReference type="NCBI Taxonomy" id="1450541"/>
    <lineage>
        <taxon>Eukaryota</taxon>
        <taxon>Fungi</taxon>
        <taxon>Dikarya</taxon>
        <taxon>Ascomycota</taxon>
        <taxon>Pezizomycotina</taxon>
        <taxon>Eurotiomycetes</taxon>
        <taxon>Eurotiomycetidae</taxon>
        <taxon>Eurotiales</taxon>
        <taxon>Aspergillaceae</taxon>
        <taxon>Aspergillus</taxon>
        <taxon>Aspergillus subgen. Circumdati</taxon>
    </lineage>
</organism>
<keyword evidence="3" id="KW-0238">DNA-binding</keyword>
<dbReference type="Pfam" id="PF00172">
    <property type="entry name" value="Zn_clus"/>
    <property type="match status" value="1"/>
</dbReference>
<comment type="subcellular location">
    <subcellularLocation>
        <location evidence="1">Nucleus</location>
    </subcellularLocation>
</comment>
<dbReference type="PROSITE" id="PS50048">
    <property type="entry name" value="ZN2_CY6_FUNGAL_2"/>
    <property type="match status" value="1"/>
</dbReference>
<name>A0A2V5J9I8_9EURO</name>
<evidence type="ECO:0000256" key="1">
    <source>
        <dbReference type="ARBA" id="ARBA00004123"/>
    </source>
</evidence>
<dbReference type="Pfam" id="PF13561">
    <property type="entry name" value="adh_short_C2"/>
    <property type="match status" value="1"/>
</dbReference>
<evidence type="ECO:0000256" key="4">
    <source>
        <dbReference type="ARBA" id="ARBA00023163"/>
    </source>
</evidence>
<evidence type="ECO:0000313" key="9">
    <source>
        <dbReference type="Proteomes" id="UP000248817"/>
    </source>
</evidence>
<dbReference type="AlphaFoldDB" id="A0A2V5J9I8"/>
<dbReference type="InterPro" id="IPR021858">
    <property type="entry name" value="Fun_TF"/>
</dbReference>
<evidence type="ECO:0000256" key="2">
    <source>
        <dbReference type="ARBA" id="ARBA00023015"/>
    </source>
</evidence>
<reference evidence="8 9" key="1">
    <citation type="submission" date="2018-02" db="EMBL/GenBank/DDBJ databases">
        <title>The genomes of Aspergillus section Nigri reveals drivers in fungal speciation.</title>
        <authorList>
            <consortium name="DOE Joint Genome Institute"/>
            <person name="Vesth T.C."/>
            <person name="Nybo J."/>
            <person name="Theobald S."/>
            <person name="Brandl J."/>
            <person name="Frisvad J.C."/>
            <person name="Nielsen K.F."/>
            <person name="Lyhne E.K."/>
            <person name="Kogle M.E."/>
            <person name="Kuo A."/>
            <person name="Riley R."/>
            <person name="Clum A."/>
            <person name="Nolan M."/>
            <person name="Lipzen A."/>
            <person name="Salamov A."/>
            <person name="Henrissat B."/>
            <person name="Wiebenga A."/>
            <person name="De vries R.P."/>
            <person name="Grigoriev I.V."/>
            <person name="Mortensen U.H."/>
            <person name="Andersen M.R."/>
            <person name="Baker S.E."/>
        </authorList>
    </citation>
    <scope>NUCLEOTIDE SEQUENCE [LARGE SCALE GENOMIC DNA]</scope>
    <source>
        <strain evidence="8 9">CBS 114.80</strain>
    </source>
</reference>
<dbReference type="Gene3D" id="4.10.240.10">
    <property type="entry name" value="Zn(2)-C6 fungal-type DNA-binding domain"/>
    <property type="match status" value="1"/>
</dbReference>
<dbReference type="EMBL" id="KZ825472">
    <property type="protein sequence ID" value="PYI35017.1"/>
    <property type="molecule type" value="Genomic_DNA"/>
</dbReference>
<dbReference type="Pfam" id="PF11951">
    <property type="entry name" value="Fungal_trans_2"/>
    <property type="match status" value="1"/>
</dbReference>
<gene>
    <name evidence="8" type="ORF">BP00DRAFT_454242</name>
</gene>
<feature type="region of interest" description="Disordered" evidence="6">
    <location>
        <begin position="1"/>
        <end position="22"/>
    </location>
</feature>
<protein>
    <recommendedName>
        <fullName evidence="7">Zn(2)-C6 fungal-type domain-containing protein</fullName>
    </recommendedName>
</protein>
<keyword evidence="2" id="KW-0805">Transcription regulation</keyword>
<feature type="region of interest" description="Disordered" evidence="6">
    <location>
        <begin position="111"/>
        <end position="166"/>
    </location>
</feature>
<dbReference type="SUPFAM" id="SSF51735">
    <property type="entry name" value="NAD(P)-binding Rossmann-fold domains"/>
    <property type="match status" value="1"/>
</dbReference>
<sequence>MADATQGSSRGIRKPRKSRGRGLRATTGCLICKKRHVKCDEARPQCGPCAKGKRDCVYGTGTTSHPQPPSSGPTTAPVLAIHGAPSIERLPVRSQVHEPLQVLVDACQHQRPAPETGPLARPASISASPGVSTSQTLTPAYPSHQSNHLTSPPSTHDLAPSPATDSSVSSRLAPLSWFELLANDAVNADRSLVLSPVPGDSYRPGDHPTGVVSLNNFLPRSKRECESFQAAAFRRDPELENRLPTSTTDEQPIRPDHPSSWSTPAPIELTELEHLLFSHFVRNVSRWFDFYDPGRHTAAIVPQLAVRNTGVMKALLALSARHLSIWHARKDQGRGAGFVIPGSSKGFADFPAVDRHLAVQYYYETLNYLNKAMQYPSYASSRELISTALLISTYEMVDGSNSDWERHLKGVFWIQRFQNNNGDCGGLRQAIWWIWLRQDAWVAMRQRRRLFSFWKPERPISSRTAPELACFASYLLAQCINYASQEETMSKDIPSRLERGNELLCMLQEWQDHLPAEFNPLPTVQYTDVFPPIWVHPPPYAAALQTHSLAKILVISHRPPTGDFQDYRAAQKILTTAVNTICGIARTVAEDELAGGLTALQCLFGAGMSVHAPHERAILLDLIDKFERLVCWPSYSLRETLAAERTHAHAHAHLTVRQHDAPAQHVYSLDRMAPGEETRALQQRYPNFHCLEADVTSEPSVATALDRIVAETGRLGGLVANAGLTQHQPALHFARDELAARTFLALGIKGSIFMTASMTAYRPNRAAPSAPYGATKAAGDAQYIPHPRDGMEPPRHPRYSVSPGFVRTALTSYVETAPDWTQKMENCGGMPRLAGPRELGGAYVYLLSDCSSYTTGIDLPVAGVVGAW</sequence>
<dbReference type="SUPFAM" id="SSF57701">
    <property type="entry name" value="Zn2/Cys6 DNA-binding domain"/>
    <property type="match status" value="1"/>
</dbReference>
<dbReference type="GO" id="GO:0005634">
    <property type="term" value="C:nucleus"/>
    <property type="evidence" value="ECO:0007669"/>
    <property type="project" value="UniProtKB-SubCell"/>
</dbReference>
<dbReference type="InterPro" id="IPR036864">
    <property type="entry name" value="Zn2-C6_fun-type_DNA-bd_sf"/>
</dbReference>
<feature type="domain" description="Zn(2)-C6 fungal-type" evidence="7">
    <location>
        <begin position="28"/>
        <end position="58"/>
    </location>
</feature>
<evidence type="ECO:0000256" key="6">
    <source>
        <dbReference type="SAM" id="MobiDB-lite"/>
    </source>
</evidence>
<dbReference type="CDD" id="cd00067">
    <property type="entry name" value="GAL4"/>
    <property type="match status" value="1"/>
</dbReference>
<dbReference type="InterPro" id="IPR002347">
    <property type="entry name" value="SDR_fam"/>
</dbReference>
<dbReference type="GO" id="GO:0000976">
    <property type="term" value="F:transcription cis-regulatory region binding"/>
    <property type="evidence" value="ECO:0007669"/>
    <property type="project" value="TreeGrafter"/>
</dbReference>
<dbReference type="Gene3D" id="3.40.50.720">
    <property type="entry name" value="NAD(P)-binding Rossmann-like Domain"/>
    <property type="match status" value="1"/>
</dbReference>
<dbReference type="GO" id="GO:0000981">
    <property type="term" value="F:DNA-binding transcription factor activity, RNA polymerase II-specific"/>
    <property type="evidence" value="ECO:0007669"/>
    <property type="project" value="InterPro"/>
</dbReference>
<evidence type="ECO:0000256" key="5">
    <source>
        <dbReference type="ARBA" id="ARBA00023242"/>
    </source>
</evidence>
<dbReference type="SMART" id="SM00066">
    <property type="entry name" value="GAL4"/>
    <property type="match status" value="1"/>
</dbReference>
<dbReference type="PRINTS" id="PR00081">
    <property type="entry name" value="GDHRDH"/>
</dbReference>
<evidence type="ECO:0000313" key="8">
    <source>
        <dbReference type="EMBL" id="PYI35017.1"/>
    </source>
</evidence>
<dbReference type="GO" id="GO:0045944">
    <property type="term" value="P:positive regulation of transcription by RNA polymerase II"/>
    <property type="evidence" value="ECO:0007669"/>
    <property type="project" value="TreeGrafter"/>
</dbReference>